<evidence type="ECO:0000256" key="5">
    <source>
        <dbReference type="RuleBase" id="RU004504"/>
    </source>
</evidence>
<protein>
    <submittedName>
        <fullName evidence="8">Aminotransferase class V-fold PLP-dependent enzyme</fullName>
    </submittedName>
</protein>
<dbReference type="PANTHER" id="PTHR43586">
    <property type="entry name" value="CYSTEINE DESULFURASE"/>
    <property type="match status" value="1"/>
</dbReference>
<proteinExistence type="inferred from homology"/>
<gene>
    <name evidence="8" type="ORF">FM069_20780</name>
</gene>
<feature type="signal peptide" evidence="6">
    <location>
        <begin position="1"/>
        <end position="24"/>
    </location>
</feature>
<evidence type="ECO:0000313" key="9">
    <source>
        <dbReference type="Proteomes" id="UP000315235"/>
    </source>
</evidence>
<dbReference type="InterPro" id="IPR020578">
    <property type="entry name" value="Aminotrans_V_PyrdxlP_BS"/>
</dbReference>
<dbReference type="InterPro" id="IPR006311">
    <property type="entry name" value="TAT_signal"/>
</dbReference>
<comment type="similarity">
    <text evidence="2">Belongs to the class-V pyridoxal-phosphate-dependent aminotransferase family. Csd subfamily.</text>
</comment>
<comment type="cofactor">
    <cofactor evidence="1 5">
        <name>pyridoxal 5'-phosphate</name>
        <dbReference type="ChEBI" id="CHEBI:597326"/>
    </cofactor>
</comment>
<accession>A0A553GTL9</accession>
<dbReference type="EMBL" id="VJOY01000027">
    <property type="protein sequence ID" value="TRX72854.1"/>
    <property type="molecule type" value="Genomic_DNA"/>
</dbReference>
<dbReference type="Gene3D" id="3.40.640.10">
    <property type="entry name" value="Type I PLP-dependent aspartate aminotransferase-like (Major domain)"/>
    <property type="match status" value="1"/>
</dbReference>
<feature type="chain" id="PRO_5021762736" evidence="6">
    <location>
        <begin position="25"/>
        <end position="431"/>
    </location>
</feature>
<dbReference type="OrthoDB" id="9764293at2"/>
<dbReference type="PANTHER" id="PTHR43586:SF8">
    <property type="entry name" value="CYSTEINE DESULFURASE 1, CHLOROPLASTIC"/>
    <property type="match status" value="1"/>
</dbReference>
<keyword evidence="8" id="KW-0808">Transferase</keyword>
<dbReference type="GO" id="GO:0031071">
    <property type="term" value="F:cysteine desulfurase activity"/>
    <property type="evidence" value="ECO:0007669"/>
    <property type="project" value="UniProtKB-EC"/>
</dbReference>
<dbReference type="InterPro" id="IPR015424">
    <property type="entry name" value="PyrdxlP-dep_Trfase"/>
</dbReference>
<evidence type="ECO:0000259" key="7">
    <source>
        <dbReference type="Pfam" id="PF00266"/>
    </source>
</evidence>
<comment type="catalytic activity">
    <reaction evidence="4">
        <text>(sulfur carrier)-H + L-cysteine = (sulfur carrier)-SH + L-alanine</text>
        <dbReference type="Rhea" id="RHEA:43892"/>
        <dbReference type="Rhea" id="RHEA-COMP:14737"/>
        <dbReference type="Rhea" id="RHEA-COMP:14739"/>
        <dbReference type="ChEBI" id="CHEBI:29917"/>
        <dbReference type="ChEBI" id="CHEBI:35235"/>
        <dbReference type="ChEBI" id="CHEBI:57972"/>
        <dbReference type="ChEBI" id="CHEBI:64428"/>
        <dbReference type="EC" id="2.8.1.7"/>
    </reaction>
</comment>
<dbReference type="RefSeq" id="WP_143490320.1">
    <property type="nucleotide sequence ID" value="NZ_VJOY01000027.1"/>
</dbReference>
<sequence length="431" mass="47558">MDDRRNFLKKAGLLAAGLQLQACASPGSAPAALASPSRDAGPERWRQVREQFDVDPRYTHLAGFLITSHPRVVREEIERHRRRIDFNPAEEMDYRNIWRHEDASRAWAARYLGVELPQIALTGSTTEGIGLVYNGIAIRPGQEVLTTEHEHYATKGALQFRAEKDGTPIRTIRLFRDPHTVSVDEVLGTLKANLRPSTRVLALTWVHSGSGVKLPIGQIGALVAEHNRDRAPAERILFCVDGVHGFGVENASFAELNCDFFMAGTHKWMFGPRGTGIICSRTPQLENLSPTIESFSASEDFGTSMTPGGYHTFEHQWALGKAFEFHLGLGKADVQARIHQLNGELKAHLRGVPGLRLVTPDSPELSAGFTFFRIDGADPERIAAYLKANRVIADATDRDVGPLVRTAPGLLNDSDQLQRVADLLRQGGFHA</sequence>
<reference evidence="8 9" key="1">
    <citation type="submission" date="2019-07" db="EMBL/GenBank/DDBJ databases">
        <title>Pseudomonas mangiferae sp. nov., isolated from bark of mango tree in Thailand.</title>
        <authorList>
            <person name="Srisuk N."/>
            <person name="Anurat P."/>
        </authorList>
    </citation>
    <scope>NUCLEOTIDE SEQUENCE [LARGE SCALE GENOMIC DNA]</scope>
    <source>
        <strain evidence="8 9">DMKU_BBB3-04</strain>
    </source>
</reference>
<feature type="domain" description="Aminotransferase class V" evidence="7">
    <location>
        <begin position="104"/>
        <end position="392"/>
    </location>
</feature>
<dbReference type="InterPro" id="IPR015421">
    <property type="entry name" value="PyrdxlP-dep_Trfase_major"/>
</dbReference>
<dbReference type="InterPro" id="IPR015422">
    <property type="entry name" value="PyrdxlP-dep_Trfase_small"/>
</dbReference>
<keyword evidence="6" id="KW-0732">Signal</keyword>
<dbReference type="PROSITE" id="PS51318">
    <property type="entry name" value="TAT"/>
    <property type="match status" value="1"/>
</dbReference>
<evidence type="ECO:0000256" key="6">
    <source>
        <dbReference type="SAM" id="SignalP"/>
    </source>
</evidence>
<evidence type="ECO:0000256" key="3">
    <source>
        <dbReference type="ARBA" id="ARBA00022898"/>
    </source>
</evidence>
<comment type="caution">
    <text evidence="8">The sequence shown here is derived from an EMBL/GenBank/DDBJ whole genome shotgun (WGS) entry which is preliminary data.</text>
</comment>
<dbReference type="PROSITE" id="PS00595">
    <property type="entry name" value="AA_TRANSFER_CLASS_5"/>
    <property type="match status" value="1"/>
</dbReference>
<evidence type="ECO:0000256" key="4">
    <source>
        <dbReference type="ARBA" id="ARBA00050776"/>
    </source>
</evidence>
<dbReference type="InterPro" id="IPR000192">
    <property type="entry name" value="Aminotrans_V_dom"/>
</dbReference>
<name>A0A553GTL9_9PSED</name>
<dbReference type="Pfam" id="PF00266">
    <property type="entry name" value="Aminotran_5"/>
    <property type="match status" value="1"/>
</dbReference>
<dbReference type="Gene3D" id="3.90.1150.10">
    <property type="entry name" value="Aspartate Aminotransferase, domain 1"/>
    <property type="match status" value="1"/>
</dbReference>
<evidence type="ECO:0000256" key="2">
    <source>
        <dbReference type="ARBA" id="ARBA00010447"/>
    </source>
</evidence>
<keyword evidence="9" id="KW-1185">Reference proteome</keyword>
<evidence type="ECO:0000313" key="8">
    <source>
        <dbReference type="EMBL" id="TRX72854.1"/>
    </source>
</evidence>
<organism evidence="8 9">
    <name type="scientific">Pseudomonas mangiferae</name>
    <dbReference type="NCBI Taxonomy" id="2593654"/>
    <lineage>
        <taxon>Bacteria</taxon>
        <taxon>Pseudomonadati</taxon>
        <taxon>Pseudomonadota</taxon>
        <taxon>Gammaproteobacteria</taxon>
        <taxon>Pseudomonadales</taxon>
        <taxon>Pseudomonadaceae</taxon>
        <taxon>Pseudomonas</taxon>
    </lineage>
</organism>
<dbReference type="AlphaFoldDB" id="A0A553GTL9"/>
<dbReference type="GO" id="GO:0008483">
    <property type="term" value="F:transaminase activity"/>
    <property type="evidence" value="ECO:0007669"/>
    <property type="project" value="UniProtKB-KW"/>
</dbReference>
<dbReference type="SUPFAM" id="SSF53383">
    <property type="entry name" value="PLP-dependent transferases"/>
    <property type="match status" value="1"/>
</dbReference>
<dbReference type="Proteomes" id="UP000315235">
    <property type="component" value="Unassembled WGS sequence"/>
</dbReference>
<keyword evidence="3" id="KW-0663">Pyridoxal phosphate</keyword>
<keyword evidence="8" id="KW-0032">Aminotransferase</keyword>
<evidence type="ECO:0000256" key="1">
    <source>
        <dbReference type="ARBA" id="ARBA00001933"/>
    </source>
</evidence>